<sequence length="150" mass="17258">MNTIVVYAKLYDLNTDSWFDILDIRDSYADVCDVKVGIGRCGAYSNGVYHWLSADYTCIICFDFRSNKFRTIETPSTMDYGQIIEANNCIAYIVYSYHVADDTTNNWAEIWNLKQDGSWVKQCNIALPQACVNFIYPLPLISISTVMWKQ</sequence>
<evidence type="ECO:0000313" key="2">
    <source>
        <dbReference type="Proteomes" id="UP001497480"/>
    </source>
</evidence>
<dbReference type="AlphaFoldDB" id="A0AAV1YKJ2"/>
<name>A0AAV1YKJ2_LUPLU</name>
<dbReference type="Proteomes" id="UP001497480">
    <property type="component" value="Unassembled WGS sequence"/>
</dbReference>
<gene>
    <name evidence="1" type="ORF">LLUT_LOCUS35194</name>
</gene>
<proteinExistence type="predicted"/>
<reference evidence="1 2" key="1">
    <citation type="submission" date="2024-03" db="EMBL/GenBank/DDBJ databases">
        <authorList>
            <person name="Martinez-Hernandez J."/>
        </authorList>
    </citation>
    <scope>NUCLEOTIDE SEQUENCE [LARGE SCALE GENOMIC DNA]</scope>
</reference>
<keyword evidence="2" id="KW-1185">Reference proteome</keyword>
<accession>A0AAV1YKJ2</accession>
<evidence type="ECO:0008006" key="3">
    <source>
        <dbReference type="Google" id="ProtNLM"/>
    </source>
</evidence>
<evidence type="ECO:0000313" key="1">
    <source>
        <dbReference type="EMBL" id="CAL0334134.1"/>
    </source>
</evidence>
<protein>
    <recommendedName>
        <fullName evidence="3">F-box associated domain-containing protein</fullName>
    </recommendedName>
</protein>
<organism evidence="1 2">
    <name type="scientific">Lupinus luteus</name>
    <name type="common">European yellow lupine</name>
    <dbReference type="NCBI Taxonomy" id="3873"/>
    <lineage>
        <taxon>Eukaryota</taxon>
        <taxon>Viridiplantae</taxon>
        <taxon>Streptophyta</taxon>
        <taxon>Embryophyta</taxon>
        <taxon>Tracheophyta</taxon>
        <taxon>Spermatophyta</taxon>
        <taxon>Magnoliopsida</taxon>
        <taxon>eudicotyledons</taxon>
        <taxon>Gunneridae</taxon>
        <taxon>Pentapetalae</taxon>
        <taxon>rosids</taxon>
        <taxon>fabids</taxon>
        <taxon>Fabales</taxon>
        <taxon>Fabaceae</taxon>
        <taxon>Papilionoideae</taxon>
        <taxon>50 kb inversion clade</taxon>
        <taxon>genistoids sensu lato</taxon>
        <taxon>core genistoids</taxon>
        <taxon>Genisteae</taxon>
        <taxon>Lupinus</taxon>
    </lineage>
</organism>
<comment type="caution">
    <text evidence="1">The sequence shown here is derived from an EMBL/GenBank/DDBJ whole genome shotgun (WGS) entry which is preliminary data.</text>
</comment>
<dbReference type="EMBL" id="CAXHTB010000025">
    <property type="protein sequence ID" value="CAL0334134.1"/>
    <property type="molecule type" value="Genomic_DNA"/>
</dbReference>